<evidence type="ECO:0000256" key="1">
    <source>
        <dbReference type="SAM" id="SignalP"/>
    </source>
</evidence>
<evidence type="ECO:0000313" key="3">
    <source>
        <dbReference type="EMBL" id="RKQ15628.1"/>
    </source>
</evidence>
<dbReference type="InterPro" id="IPR053749">
    <property type="entry name" value="TA_system-associated_sf"/>
</dbReference>
<dbReference type="InterPro" id="IPR001119">
    <property type="entry name" value="SLH_dom"/>
</dbReference>
<protein>
    <recommendedName>
        <fullName evidence="2">SLH domain-containing protein</fullName>
    </recommendedName>
</protein>
<name>A0A494YZH8_9BACL</name>
<dbReference type="OrthoDB" id="5845122at2"/>
<organism evidence="3 4">
    <name type="scientific">Ureibacillus endophyticus</name>
    <dbReference type="NCBI Taxonomy" id="1978490"/>
    <lineage>
        <taxon>Bacteria</taxon>
        <taxon>Bacillati</taxon>
        <taxon>Bacillota</taxon>
        <taxon>Bacilli</taxon>
        <taxon>Bacillales</taxon>
        <taxon>Caryophanaceae</taxon>
        <taxon>Ureibacillus</taxon>
    </lineage>
</organism>
<dbReference type="InterPro" id="IPR031841">
    <property type="entry name" value="Endopep_inhib"/>
</dbReference>
<feature type="domain" description="SLH" evidence="2">
    <location>
        <begin position="89"/>
        <end position="141"/>
    </location>
</feature>
<proteinExistence type="predicted"/>
<accession>A0A494YZH8</accession>
<dbReference type="AlphaFoldDB" id="A0A494YZH8"/>
<evidence type="ECO:0000313" key="4">
    <source>
        <dbReference type="Proteomes" id="UP000272238"/>
    </source>
</evidence>
<reference evidence="3 4" key="1">
    <citation type="journal article" date="2016" name="Antonie Van Leeuwenhoek">
        <title>Lysinibacillus endophyticus sp. nov., an indole-3-acetic acid producing endophytic bacterium isolated from corn root (Zea mays cv. Xinken-5).</title>
        <authorList>
            <person name="Yu J."/>
            <person name="Guan X."/>
            <person name="Liu C."/>
            <person name="Xiang W."/>
            <person name="Yu Z."/>
            <person name="Liu X."/>
            <person name="Wang G."/>
        </authorList>
    </citation>
    <scope>NUCLEOTIDE SEQUENCE [LARGE SCALE GENOMIC DNA]</scope>
    <source>
        <strain evidence="3 4">DSM 100506</strain>
    </source>
</reference>
<dbReference type="Pfam" id="PF00395">
    <property type="entry name" value="SLH"/>
    <property type="match status" value="3"/>
</dbReference>
<sequence length="464" mass="51703">MKKFSKLLVVTAITGSILFTSSIASAASFKDLKEDYWAQHEIEYLVDQQIIKGYPDGTFLPGKTITKAQAAVMLVRALNLNTKNIKVTFKDVPKTHSSYKEIAAVVEAGIFPPSKEFKPNEPMTRELMAEVLVNAFKLEGAGTKEFKDVPKTSKSYKAISILAENDITTGSADGTFKPKAKVTRDQFSVFMARALNPDFLPNQYNIPMNVNPVIKLFDYVSKNPLGIPSLLDLKGNIDLSNLSKAIKEIELVELKEVARLNGVTEFSVTLNASLNDVEQDFLKEGENKLYFLVSKKGYMDFKITSIGKTPHLKEDDSIVTSKEAVELVSGANKAYWYVVSGGEGPRNLENFMVGDLEYRYMGETLDSEEKLLNYLGKWYSPEQTAKLFKDLGFITHNGKLAQPNADGGSLLNWEKATAKIVKSTTTSKVFEVKVPIADFDEYEINKVELHFVTGEGWRVHNVAQ</sequence>
<feature type="domain" description="SLH" evidence="2">
    <location>
        <begin position="142"/>
        <end position="205"/>
    </location>
</feature>
<feature type="domain" description="SLH" evidence="2">
    <location>
        <begin position="25"/>
        <end position="88"/>
    </location>
</feature>
<dbReference type="Proteomes" id="UP000272238">
    <property type="component" value="Unassembled WGS sequence"/>
</dbReference>
<dbReference type="Pfam" id="PF16800">
    <property type="entry name" value="Endopep_inhib"/>
    <property type="match status" value="1"/>
</dbReference>
<dbReference type="EMBL" id="RBZN01000028">
    <property type="protein sequence ID" value="RKQ15628.1"/>
    <property type="molecule type" value="Genomic_DNA"/>
</dbReference>
<keyword evidence="4" id="KW-1185">Reference proteome</keyword>
<dbReference type="RefSeq" id="WP_121214925.1">
    <property type="nucleotide sequence ID" value="NZ_RBZN01000028.1"/>
</dbReference>
<dbReference type="PROSITE" id="PS51272">
    <property type="entry name" value="SLH"/>
    <property type="match status" value="3"/>
</dbReference>
<feature type="signal peptide" evidence="1">
    <location>
        <begin position="1"/>
        <end position="26"/>
    </location>
</feature>
<keyword evidence="1" id="KW-0732">Signal</keyword>
<dbReference type="PANTHER" id="PTHR43308:SF5">
    <property type="entry name" value="S-LAYER PROTEIN _ PEPTIDOGLYCAN ENDO-BETA-N-ACETYLGLUCOSAMINIDASE"/>
    <property type="match status" value="1"/>
</dbReference>
<dbReference type="PANTHER" id="PTHR43308">
    <property type="entry name" value="OUTER MEMBRANE PROTEIN ALPHA-RELATED"/>
    <property type="match status" value="1"/>
</dbReference>
<dbReference type="InterPro" id="IPR051465">
    <property type="entry name" value="Cell_Envelope_Struct_Comp"/>
</dbReference>
<dbReference type="Gene3D" id="3.10.450.420">
    <property type="match status" value="1"/>
</dbReference>
<feature type="chain" id="PRO_5019770048" description="SLH domain-containing protein" evidence="1">
    <location>
        <begin position="27"/>
        <end position="464"/>
    </location>
</feature>
<comment type="caution">
    <text evidence="3">The sequence shown here is derived from an EMBL/GenBank/DDBJ whole genome shotgun (WGS) entry which is preliminary data.</text>
</comment>
<gene>
    <name evidence="3" type="ORF">D8M03_11495</name>
</gene>
<evidence type="ECO:0000259" key="2">
    <source>
        <dbReference type="PROSITE" id="PS51272"/>
    </source>
</evidence>